<reference evidence="1 2" key="1">
    <citation type="journal article" date="2019" name="Sci. Rep.">
        <title>Orb-weaving spider Araneus ventricosus genome elucidates the spidroin gene catalogue.</title>
        <authorList>
            <person name="Kono N."/>
            <person name="Nakamura H."/>
            <person name="Ohtoshi R."/>
            <person name="Moran D.A.P."/>
            <person name="Shinohara A."/>
            <person name="Yoshida Y."/>
            <person name="Fujiwara M."/>
            <person name="Mori M."/>
            <person name="Tomita M."/>
            <person name="Arakawa K."/>
        </authorList>
    </citation>
    <scope>NUCLEOTIDE SEQUENCE [LARGE SCALE GENOMIC DNA]</scope>
</reference>
<protein>
    <submittedName>
        <fullName evidence="1">Uncharacterized protein</fullName>
    </submittedName>
</protein>
<comment type="caution">
    <text evidence="1">The sequence shown here is derived from an EMBL/GenBank/DDBJ whole genome shotgun (WGS) entry which is preliminary data.</text>
</comment>
<sequence>MNCEFGKFLNDSLRDRFVCGLRSEAIQKMLLSEADLSYKKAVNITIAMRTAARDDYKLHTIRDYKVYHTQKSTKCSRSSSGFLDCQQNRELKPVRDKTRRRFRGRCFRCRSPLPFANAYQDKDKECKNVTLKDRLNPSAELN</sequence>
<evidence type="ECO:0000313" key="1">
    <source>
        <dbReference type="EMBL" id="GBM66171.1"/>
    </source>
</evidence>
<dbReference type="Proteomes" id="UP000499080">
    <property type="component" value="Unassembled WGS sequence"/>
</dbReference>
<dbReference type="EMBL" id="BGPR01002009">
    <property type="protein sequence ID" value="GBM66171.1"/>
    <property type="molecule type" value="Genomic_DNA"/>
</dbReference>
<name>A0A4Y2HLB6_ARAVE</name>
<accession>A0A4Y2HLB6</accession>
<organism evidence="1 2">
    <name type="scientific">Araneus ventricosus</name>
    <name type="common">Orbweaver spider</name>
    <name type="synonym">Epeira ventricosa</name>
    <dbReference type="NCBI Taxonomy" id="182803"/>
    <lineage>
        <taxon>Eukaryota</taxon>
        <taxon>Metazoa</taxon>
        <taxon>Ecdysozoa</taxon>
        <taxon>Arthropoda</taxon>
        <taxon>Chelicerata</taxon>
        <taxon>Arachnida</taxon>
        <taxon>Araneae</taxon>
        <taxon>Araneomorphae</taxon>
        <taxon>Entelegynae</taxon>
        <taxon>Araneoidea</taxon>
        <taxon>Araneidae</taxon>
        <taxon>Araneus</taxon>
    </lineage>
</organism>
<gene>
    <name evidence="1" type="ORF">AVEN_68296_1</name>
</gene>
<dbReference type="AlphaFoldDB" id="A0A4Y2HLB6"/>
<proteinExistence type="predicted"/>
<keyword evidence="2" id="KW-1185">Reference proteome</keyword>
<evidence type="ECO:0000313" key="2">
    <source>
        <dbReference type="Proteomes" id="UP000499080"/>
    </source>
</evidence>
<dbReference type="OrthoDB" id="5978043at2759"/>